<evidence type="ECO:0000313" key="10">
    <source>
        <dbReference type="Proteomes" id="UP001499988"/>
    </source>
</evidence>
<dbReference type="RefSeq" id="WP_345337436.1">
    <property type="nucleotide sequence ID" value="NZ_BAABJZ010000106.1"/>
</dbReference>
<dbReference type="PRINTS" id="PR00799">
    <property type="entry name" value="TRANSAMINASE"/>
</dbReference>
<evidence type="ECO:0000259" key="8">
    <source>
        <dbReference type="Pfam" id="PF00155"/>
    </source>
</evidence>
<comment type="similarity">
    <text evidence="2 7">Belongs to the class-I pyridoxal-phosphate-dependent aminotransferase family.</text>
</comment>
<dbReference type="EMBL" id="BAABJZ010000106">
    <property type="protein sequence ID" value="GAA4903013.1"/>
    <property type="molecule type" value="Genomic_DNA"/>
</dbReference>
<dbReference type="PANTHER" id="PTHR11879">
    <property type="entry name" value="ASPARTATE AMINOTRANSFERASE"/>
    <property type="match status" value="1"/>
</dbReference>
<dbReference type="Gene3D" id="3.40.640.10">
    <property type="entry name" value="Type I PLP-dependent aspartate aminotransferase-like (Major domain)"/>
    <property type="match status" value="1"/>
</dbReference>
<evidence type="ECO:0000256" key="7">
    <source>
        <dbReference type="RuleBase" id="RU000481"/>
    </source>
</evidence>
<evidence type="ECO:0000256" key="1">
    <source>
        <dbReference type="ARBA" id="ARBA00001933"/>
    </source>
</evidence>
<gene>
    <name evidence="9" type="ORF">GCM10023333_41460</name>
</gene>
<name>A0ABP9FK74_9GAMM</name>
<dbReference type="InterPro" id="IPR004838">
    <property type="entry name" value="NHTrfase_class1_PyrdxlP-BS"/>
</dbReference>
<feature type="domain" description="Aminotransferase class I/classII large" evidence="8">
    <location>
        <begin position="27"/>
        <end position="392"/>
    </location>
</feature>
<comment type="caution">
    <text evidence="9">The sequence shown here is derived from an EMBL/GenBank/DDBJ whole genome shotgun (WGS) entry which is preliminary data.</text>
</comment>
<dbReference type="PROSITE" id="PS00105">
    <property type="entry name" value="AA_TRANSFER_CLASS_1"/>
    <property type="match status" value="1"/>
</dbReference>
<comment type="subunit">
    <text evidence="3">Homodimer.</text>
</comment>
<dbReference type="GO" id="GO:0008483">
    <property type="term" value="F:transaminase activity"/>
    <property type="evidence" value="ECO:0007669"/>
    <property type="project" value="UniProtKB-KW"/>
</dbReference>
<dbReference type="InterPro" id="IPR015424">
    <property type="entry name" value="PyrdxlP-dep_Trfase"/>
</dbReference>
<keyword evidence="5 7" id="KW-0808">Transferase</keyword>
<comment type="cofactor">
    <cofactor evidence="1 7">
        <name>pyridoxal 5'-phosphate</name>
        <dbReference type="ChEBI" id="CHEBI:597326"/>
    </cofactor>
</comment>
<dbReference type="InterPro" id="IPR015422">
    <property type="entry name" value="PyrdxlP-dep_Trfase_small"/>
</dbReference>
<dbReference type="NCBIfam" id="NF006719">
    <property type="entry name" value="PRK09257.1"/>
    <property type="match status" value="1"/>
</dbReference>
<keyword evidence="4 7" id="KW-0032">Aminotransferase</keyword>
<dbReference type="Gene3D" id="3.90.1150.10">
    <property type="entry name" value="Aspartate Aminotransferase, domain 1"/>
    <property type="match status" value="1"/>
</dbReference>
<protein>
    <recommendedName>
        <fullName evidence="7">Aminotransferase</fullName>
        <ecNumber evidence="7">2.6.1.-</ecNumber>
    </recommendedName>
</protein>
<dbReference type="InterPro" id="IPR000796">
    <property type="entry name" value="Asp_trans"/>
</dbReference>
<reference evidence="10" key="1">
    <citation type="journal article" date="2019" name="Int. J. Syst. Evol. Microbiol.">
        <title>The Global Catalogue of Microorganisms (GCM) 10K type strain sequencing project: providing services to taxonomists for standard genome sequencing and annotation.</title>
        <authorList>
            <consortium name="The Broad Institute Genomics Platform"/>
            <consortium name="The Broad Institute Genome Sequencing Center for Infectious Disease"/>
            <person name="Wu L."/>
            <person name="Ma J."/>
        </authorList>
    </citation>
    <scope>NUCLEOTIDE SEQUENCE [LARGE SCALE GENOMIC DNA]</scope>
    <source>
        <strain evidence="10">JCM 18401</strain>
    </source>
</reference>
<evidence type="ECO:0000256" key="5">
    <source>
        <dbReference type="ARBA" id="ARBA00022679"/>
    </source>
</evidence>
<evidence type="ECO:0000256" key="4">
    <source>
        <dbReference type="ARBA" id="ARBA00022576"/>
    </source>
</evidence>
<evidence type="ECO:0000256" key="2">
    <source>
        <dbReference type="ARBA" id="ARBA00007441"/>
    </source>
</evidence>
<dbReference type="InterPro" id="IPR015421">
    <property type="entry name" value="PyrdxlP-dep_Trfase_major"/>
</dbReference>
<evidence type="ECO:0000313" key="9">
    <source>
        <dbReference type="EMBL" id="GAA4903013.1"/>
    </source>
</evidence>
<organism evidence="9 10">
    <name type="scientific">Ferrimonas pelagia</name>
    <dbReference type="NCBI Taxonomy" id="1177826"/>
    <lineage>
        <taxon>Bacteria</taxon>
        <taxon>Pseudomonadati</taxon>
        <taxon>Pseudomonadota</taxon>
        <taxon>Gammaproteobacteria</taxon>
        <taxon>Alteromonadales</taxon>
        <taxon>Ferrimonadaceae</taxon>
        <taxon>Ferrimonas</taxon>
    </lineage>
</organism>
<keyword evidence="10" id="KW-1185">Reference proteome</keyword>
<dbReference type="CDD" id="cd00609">
    <property type="entry name" value="AAT_like"/>
    <property type="match status" value="1"/>
</dbReference>
<accession>A0ABP9FK74</accession>
<sequence length="396" mass="42758">MFEKIEFAPADPILGLNEAFRADPRNDKVNLGVGVYKDEAGQTPVLNCVKQAEARILADQQSKSYLGIDGHVQYRALVQPLLLGEAHPVLATKRAHTIQAPGGTGALRIAGDFIASCLGGKKVWISNPSWANHRGIFETAGLEVGEYRYYDAAAKALNFDAMLADLDQLGADDVVILHGCCHNPSGIDPTLAQWQLLAQSAKRNGWLPLFDFAYQGFAQDVESDAAGLRHFASELPELLVANSFSKNFGLYNERIGALTVIAAEQEGADRALSQVKRIVRANYSNPPSHGAEVVATILACPQLKALWLEELAQMCLRIRRMRTELADGLLAAGVAGDFSFIEAQNGMFSFSGLNKAQVARLKEEFGIYIVGSGRINVAGLTPDNLPKIIQAIAAVS</sequence>
<dbReference type="InterPro" id="IPR004839">
    <property type="entry name" value="Aminotransferase_I/II_large"/>
</dbReference>
<evidence type="ECO:0000256" key="3">
    <source>
        <dbReference type="ARBA" id="ARBA00011738"/>
    </source>
</evidence>
<evidence type="ECO:0000256" key="6">
    <source>
        <dbReference type="ARBA" id="ARBA00022898"/>
    </source>
</evidence>
<keyword evidence="6" id="KW-0663">Pyridoxal phosphate</keyword>
<dbReference type="Proteomes" id="UP001499988">
    <property type="component" value="Unassembled WGS sequence"/>
</dbReference>
<dbReference type="EC" id="2.6.1.-" evidence="7"/>
<dbReference type="SUPFAM" id="SSF53383">
    <property type="entry name" value="PLP-dependent transferases"/>
    <property type="match status" value="1"/>
</dbReference>
<dbReference type="PANTHER" id="PTHR11879:SF22">
    <property type="entry name" value="ASPARTATE AMINOTRANSFERASE, MITOCHONDRIAL"/>
    <property type="match status" value="1"/>
</dbReference>
<proteinExistence type="inferred from homology"/>
<dbReference type="Pfam" id="PF00155">
    <property type="entry name" value="Aminotran_1_2"/>
    <property type="match status" value="1"/>
</dbReference>